<dbReference type="OrthoDB" id="429813at2759"/>
<dbReference type="Pfam" id="PF00501">
    <property type="entry name" value="AMP-binding"/>
    <property type="match status" value="1"/>
</dbReference>
<name>A0A0H2RX54_9AGAM</name>
<dbReference type="Gene3D" id="3.40.50.12780">
    <property type="entry name" value="N-terminal domain of ligase-like"/>
    <property type="match status" value="1"/>
</dbReference>
<dbReference type="InterPro" id="IPR013120">
    <property type="entry name" value="FAR_NAD-bd"/>
</dbReference>
<evidence type="ECO:0000313" key="5">
    <source>
        <dbReference type="Proteomes" id="UP000053477"/>
    </source>
</evidence>
<evidence type="ECO:0000313" key="4">
    <source>
        <dbReference type="EMBL" id="KLO13988.1"/>
    </source>
</evidence>
<reference evidence="4 5" key="1">
    <citation type="submission" date="2015-04" db="EMBL/GenBank/DDBJ databases">
        <title>Complete genome sequence of Schizopora paradoxa KUC8140, a cosmopolitan wood degrader in East Asia.</title>
        <authorList>
            <consortium name="DOE Joint Genome Institute"/>
            <person name="Min B."/>
            <person name="Park H."/>
            <person name="Jang Y."/>
            <person name="Kim J.-J."/>
            <person name="Kim K.H."/>
            <person name="Pangilinan J."/>
            <person name="Lipzen A."/>
            <person name="Riley R."/>
            <person name="Grigoriev I.V."/>
            <person name="Spatafora J.W."/>
            <person name="Choi I.-G."/>
        </authorList>
    </citation>
    <scope>NUCLEOTIDE SEQUENCE [LARGE SCALE GENOMIC DNA]</scope>
    <source>
        <strain evidence="4 5">KUC8140</strain>
    </source>
</reference>
<dbReference type="InterPro" id="IPR000873">
    <property type="entry name" value="AMP-dep_synth/lig_dom"/>
</dbReference>
<evidence type="ECO:0000259" key="3">
    <source>
        <dbReference type="SMART" id="SM00823"/>
    </source>
</evidence>
<dbReference type="InterPro" id="IPR036736">
    <property type="entry name" value="ACP-like_sf"/>
</dbReference>
<dbReference type="InParanoid" id="A0A0H2RX54"/>
<dbReference type="Pfam" id="PF23562">
    <property type="entry name" value="AMP-binding_C_3"/>
    <property type="match status" value="1"/>
</dbReference>
<dbReference type="GO" id="GO:0031177">
    <property type="term" value="F:phosphopantetheine binding"/>
    <property type="evidence" value="ECO:0007669"/>
    <property type="project" value="InterPro"/>
</dbReference>
<dbReference type="SUPFAM" id="SSF56801">
    <property type="entry name" value="Acetyl-CoA synthetase-like"/>
    <property type="match status" value="1"/>
</dbReference>
<dbReference type="Pfam" id="PF07993">
    <property type="entry name" value="NAD_binding_4"/>
    <property type="match status" value="1"/>
</dbReference>
<dbReference type="PANTHER" id="PTHR43439">
    <property type="entry name" value="PHENYLACETATE-COENZYME A LIGASE"/>
    <property type="match status" value="1"/>
</dbReference>
<dbReference type="SUPFAM" id="SSF51735">
    <property type="entry name" value="NAD(P)-binding Rossmann-fold domains"/>
    <property type="match status" value="1"/>
</dbReference>
<dbReference type="STRING" id="27342.A0A0H2RX54"/>
<dbReference type="InterPro" id="IPR020806">
    <property type="entry name" value="PKS_PP-bd"/>
</dbReference>
<evidence type="ECO:0000256" key="2">
    <source>
        <dbReference type="ARBA" id="ARBA00022553"/>
    </source>
</evidence>
<dbReference type="SUPFAM" id="SSF47336">
    <property type="entry name" value="ACP-like"/>
    <property type="match status" value="1"/>
</dbReference>
<accession>A0A0H2RX54</accession>
<proteinExistence type="predicted"/>
<protein>
    <submittedName>
        <fullName evidence="4">Acetyl-CoA synthetase-like protein</fullName>
    </submittedName>
</protein>
<sequence>MDKTHKDYQVLPIPPIPETQALSSSTFKPPPLDGSLNLPEIYEWNAQNNPNHPVFVYPESDGKERLILWSEFIRAIHNVARQIRKAISSCGDGQEIRTIAILASGDYITYFTTIMGIMKSGNIIFPISTRNSPAAVVHLLEKTGANYLLVGREDSHQTLAAASLELLKSTKPKTFPMFTFKDVYNDDCMDEDEVVIHRQRPAMEDTAIILHSSGSTAFPKPIPWSHYGLVHQAIAFYFGEMDFAGVRMACHAIPMFHTMGVLQTCAVAGSGLVIANFEPKSPAIIPTPDSFMKGVIDTKSELVLAVPSFVEAWSRNEDYVKQMQSMRGVLFSGGPLEKATGDALRDKGVVLYSVYGCTEAAICCQFLPNKPCDDWEYFAIPKSLNVKLVAHDEGPLEFVIKPGPHAMPFVFNTEIEGERGYSTGDLVVPHPTQPGYYKVFGRLDDQIMHSSGEKTNPGPLEKIINQDQHVQAAVMFGRGRFNAGILVEPIPAEAFDPADHDALSKFREKIWPTIERMNEYAPQHSRVFKEMILVALPSKPFTYTAKNTVRRQATINDYAAEIEELYATVDESMQRDITPPVDWTPENSLAFVREVVGGVLKQPLGDEDDLFLHGCDSLQATWIRNSFLNALRTHKPSSSVDIRSIPMNFIYSYPTIAALAKYLSQVAGHGAQSSAEFDVEARVKDMLATVEKYTVNFPAHNPSATAGSANGDAGAVIVLTGSTGGLGSALLWKLIEAPQVSKVYALNRKGSGSLEERQEAAFRTRGLDTELLSSPKLVLVAADITAERLGLEEDEYAKIRNSATHIVHNAYAVNFNMALSSFEPNILSLQRMTELALASPRASPPRLMFTSSMSTLRNYEGEVYVPEKPVVPSSAVGGGYSESKWVCEQILTVAAEKTALRPIVVRVGQLSGVSTNGYWNPKEWVPSLFKSSVHIGCLPDFNNEISWVPMDVAAQTLRDMLDSDELILHLVHSHPVQWSSLFEPASKMLGLRLVPYAEWLEKLEASVSELASSKDAAENAEENPALRIIDFFRASAPTSDSKTASGEDNASEAMGLKRLSLDKALTVSATLKTCEPLSVEDMTKWMKCWKLVD</sequence>
<keyword evidence="1" id="KW-0596">Phosphopantetheine</keyword>
<gene>
    <name evidence="4" type="ORF">SCHPADRAFT_333110</name>
</gene>
<dbReference type="Gene3D" id="3.40.50.720">
    <property type="entry name" value="NAD(P)-binding Rossmann-like Domain"/>
    <property type="match status" value="1"/>
</dbReference>
<feature type="domain" description="Polyketide synthase-like phosphopantetheine-binding" evidence="3">
    <location>
        <begin position="589"/>
        <end position="667"/>
    </location>
</feature>
<evidence type="ECO:0000256" key="1">
    <source>
        <dbReference type="ARBA" id="ARBA00022450"/>
    </source>
</evidence>
<dbReference type="InterPro" id="IPR042099">
    <property type="entry name" value="ANL_N_sf"/>
</dbReference>
<keyword evidence="2" id="KW-0597">Phosphoprotein</keyword>
<dbReference type="Proteomes" id="UP000053477">
    <property type="component" value="Unassembled WGS sequence"/>
</dbReference>
<dbReference type="Gene3D" id="1.10.1200.10">
    <property type="entry name" value="ACP-like"/>
    <property type="match status" value="1"/>
</dbReference>
<dbReference type="PANTHER" id="PTHR43439:SF2">
    <property type="entry name" value="ENZYME, PUTATIVE (JCVI)-RELATED"/>
    <property type="match status" value="1"/>
</dbReference>
<organism evidence="4 5">
    <name type="scientific">Schizopora paradoxa</name>
    <dbReference type="NCBI Taxonomy" id="27342"/>
    <lineage>
        <taxon>Eukaryota</taxon>
        <taxon>Fungi</taxon>
        <taxon>Dikarya</taxon>
        <taxon>Basidiomycota</taxon>
        <taxon>Agaricomycotina</taxon>
        <taxon>Agaricomycetes</taxon>
        <taxon>Hymenochaetales</taxon>
        <taxon>Schizoporaceae</taxon>
        <taxon>Schizopora</taxon>
    </lineage>
</organism>
<dbReference type="EMBL" id="KQ085950">
    <property type="protein sequence ID" value="KLO13988.1"/>
    <property type="molecule type" value="Genomic_DNA"/>
</dbReference>
<dbReference type="AlphaFoldDB" id="A0A0H2RX54"/>
<dbReference type="SMART" id="SM00823">
    <property type="entry name" value="PKS_PP"/>
    <property type="match status" value="1"/>
</dbReference>
<dbReference type="InterPro" id="IPR051414">
    <property type="entry name" value="Adenylate-forming_Reductase"/>
</dbReference>
<dbReference type="InterPro" id="IPR036291">
    <property type="entry name" value="NAD(P)-bd_dom_sf"/>
</dbReference>
<keyword evidence="5" id="KW-1185">Reference proteome</keyword>